<evidence type="ECO:0000256" key="1">
    <source>
        <dbReference type="ARBA" id="ARBA00022559"/>
    </source>
</evidence>
<keyword evidence="3" id="KW-0378">Hydrolase</keyword>
<dbReference type="GO" id="GO:0016787">
    <property type="term" value="F:hydrolase activity"/>
    <property type="evidence" value="ECO:0007669"/>
    <property type="project" value="UniProtKB-KW"/>
</dbReference>
<dbReference type="InterPro" id="IPR050471">
    <property type="entry name" value="AB_hydrolase"/>
</dbReference>
<organism evidence="3 4">
    <name type="scientific">Nostocoides vanveenii</name>
    <dbReference type="NCBI Taxonomy" id="330835"/>
    <lineage>
        <taxon>Bacteria</taxon>
        <taxon>Bacillati</taxon>
        <taxon>Actinomycetota</taxon>
        <taxon>Actinomycetes</taxon>
        <taxon>Micrococcales</taxon>
        <taxon>Intrasporangiaceae</taxon>
        <taxon>Nostocoides</taxon>
    </lineage>
</organism>
<gene>
    <name evidence="3" type="ORF">GCM10009810_26700</name>
</gene>
<evidence type="ECO:0000259" key="2">
    <source>
        <dbReference type="Pfam" id="PF12697"/>
    </source>
</evidence>
<comment type="caution">
    <text evidence="3">The sequence shown here is derived from an EMBL/GenBank/DDBJ whole genome shotgun (WGS) entry which is preliminary data.</text>
</comment>
<dbReference type="InterPro" id="IPR000639">
    <property type="entry name" value="Epox_hydrolase-like"/>
</dbReference>
<dbReference type="PANTHER" id="PTHR43433">
    <property type="entry name" value="HYDROLASE, ALPHA/BETA FOLD FAMILY PROTEIN"/>
    <property type="match status" value="1"/>
</dbReference>
<dbReference type="RefSeq" id="WP_324387776.1">
    <property type="nucleotide sequence ID" value="NZ_BAAAPN010000057.1"/>
</dbReference>
<reference evidence="4" key="1">
    <citation type="journal article" date="2019" name="Int. J. Syst. Evol. Microbiol.">
        <title>The Global Catalogue of Microorganisms (GCM) 10K type strain sequencing project: providing services to taxonomists for standard genome sequencing and annotation.</title>
        <authorList>
            <consortium name="The Broad Institute Genomics Platform"/>
            <consortium name="The Broad Institute Genome Sequencing Center for Infectious Disease"/>
            <person name="Wu L."/>
            <person name="Ma J."/>
        </authorList>
    </citation>
    <scope>NUCLEOTIDE SEQUENCE [LARGE SCALE GENOMIC DNA]</scope>
    <source>
        <strain evidence="4">JCM 15591</strain>
    </source>
</reference>
<dbReference type="PRINTS" id="PR00111">
    <property type="entry name" value="ABHYDROLASE"/>
</dbReference>
<proteinExistence type="predicted"/>
<keyword evidence="4" id="KW-1185">Reference proteome</keyword>
<dbReference type="PANTHER" id="PTHR43433:SF1">
    <property type="entry name" value="BLL5160 PROTEIN"/>
    <property type="match status" value="1"/>
</dbReference>
<evidence type="ECO:0000313" key="3">
    <source>
        <dbReference type="EMBL" id="GAA1766539.1"/>
    </source>
</evidence>
<evidence type="ECO:0000313" key="4">
    <source>
        <dbReference type="Proteomes" id="UP001501475"/>
    </source>
</evidence>
<protein>
    <submittedName>
        <fullName evidence="3">Alpha/beta hydrolase</fullName>
    </submittedName>
</protein>
<accession>A0ABP4X2X2</accession>
<dbReference type="Proteomes" id="UP001501475">
    <property type="component" value="Unassembled WGS sequence"/>
</dbReference>
<feature type="domain" description="AB hydrolase-1" evidence="2">
    <location>
        <begin position="38"/>
        <end position="281"/>
    </location>
</feature>
<dbReference type="Pfam" id="PF12697">
    <property type="entry name" value="Abhydrolase_6"/>
    <property type="match status" value="1"/>
</dbReference>
<keyword evidence="1" id="KW-0560">Oxidoreductase</keyword>
<sequence length="289" mass="30717">MPERLSGERFEIPRPGGARIVGETYDPVGRVDPALPVVVLAHGWTLNRTLWSRVIRGLQERLPIRVVAYDQRGHGESVPGSVAPSIRLLGEDLAAVIDECGGRGRLVLCGHSMGGMTVMAYAGLHPADVIARVAGVLLLGTAAADVSRPGWVGKIEMGVMHVAARGPRIPAGVFVTKRHQRHLNFGDDADPRDVALVRKAIAGTKIKDMGSYFTALEGMDERASLAALATVPTTIMVGSKDRLTPPPYAYALHEGIPGSALIEFPGKGHMLGYEATAEVVAQLIAYATP</sequence>
<dbReference type="Gene3D" id="3.40.50.1820">
    <property type="entry name" value="alpha/beta hydrolase"/>
    <property type="match status" value="1"/>
</dbReference>
<dbReference type="EMBL" id="BAAAPN010000057">
    <property type="protein sequence ID" value="GAA1766539.1"/>
    <property type="molecule type" value="Genomic_DNA"/>
</dbReference>
<dbReference type="PRINTS" id="PR00412">
    <property type="entry name" value="EPOXHYDRLASE"/>
</dbReference>
<dbReference type="InterPro" id="IPR029058">
    <property type="entry name" value="AB_hydrolase_fold"/>
</dbReference>
<dbReference type="InterPro" id="IPR000073">
    <property type="entry name" value="AB_hydrolase_1"/>
</dbReference>
<name>A0ABP4X2X2_9MICO</name>
<dbReference type="SUPFAM" id="SSF53474">
    <property type="entry name" value="alpha/beta-Hydrolases"/>
    <property type="match status" value="1"/>
</dbReference>
<keyword evidence="1" id="KW-0575">Peroxidase</keyword>